<sequence length="92" mass="10343">MIHPDWYQDESGIVLVKANPPFIARNEYIRRQKNRDAKPFRLRNVYTDCFLTAEPGVADEVYVVLEPATGRRGHLSHCASGLPASDASSARE</sequence>
<accession>A0A0G4EK65</accession>
<dbReference type="VEuPathDB" id="CryptoDB:Vbra_3910"/>
<reference evidence="1 2" key="1">
    <citation type="submission" date="2014-11" db="EMBL/GenBank/DDBJ databases">
        <authorList>
            <person name="Zhu J."/>
            <person name="Qi W."/>
            <person name="Song R."/>
        </authorList>
    </citation>
    <scope>NUCLEOTIDE SEQUENCE [LARGE SCALE GENOMIC DNA]</scope>
</reference>
<protein>
    <submittedName>
        <fullName evidence="1">Uncharacterized protein</fullName>
    </submittedName>
</protein>
<dbReference type="AlphaFoldDB" id="A0A0G4EK65"/>
<evidence type="ECO:0000313" key="1">
    <source>
        <dbReference type="EMBL" id="CEL96917.1"/>
    </source>
</evidence>
<proteinExistence type="predicted"/>
<keyword evidence="2" id="KW-1185">Reference proteome</keyword>
<name>A0A0G4EK65_VITBC</name>
<dbReference type="EMBL" id="CDMY01000249">
    <property type="protein sequence ID" value="CEL96917.1"/>
    <property type="molecule type" value="Genomic_DNA"/>
</dbReference>
<dbReference type="InParanoid" id="A0A0G4EK65"/>
<dbReference type="Proteomes" id="UP000041254">
    <property type="component" value="Unassembled WGS sequence"/>
</dbReference>
<organism evidence="1 2">
    <name type="scientific">Vitrella brassicaformis (strain CCMP3155)</name>
    <dbReference type="NCBI Taxonomy" id="1169540"/>
    <lineage>
        <taxon>Eukaryota</taxon>
        <taxon>Sar</taxon>
        <taxon>Alveolata</taxon>
        <taxon>Colpodellida</taxon>
        <taxon>Vitrellaceae</taxon>
        <taxon>Vitrella</taxon>
    </lineage>
</organism>
<gene>
    <name evidence="1" type="ORF">Vbra_3910</name>
</gene>
<evidence type="ECO:0000313" key="2">
    <source>
        <dbReference type="Proteomes" id="UP000041254"/>
    </source>
</evidence>